<dbReference type="PANTHER" id="PTHR45228">
    <property type="entry name" value="CYCLIC DI-GMP PHOSPHODIESTERASE TM_0186-RELATED"/>
    <property type="match status" value="1"/>
</dbReference>
<dbReference type="Proteomes" id="UP001433638">
    <property type="component" value="Unassembled WGS sequence"/>
</dbReference>
<reference evidence="5" key="1">
    <citation type="submission" date="2024-06" db="EMBL/GenBank/DDBJ databases">
        <title>Genome sequence of Vogesella sp. MAHUQ-64.</title>
        <authorList>
            <person name="Huq M.A."/>
        </authorList>
    </citation>
    <scope>NUCLEOTIDE SEQUENCE</scope>
    <source>
        <strain evidence="5">MAHUQ-64</strain>
    </source>
</reference>
<dbReference type="EMBL" id="JBEFLD010000004">
    <property type="protein sequence ID" value="MEQ6290912.1"/>
    <property type="molecule type" value="Genomic_DNA"/>
</dbReference>
<organism evidence="5 6">
    <name type="scientific">Vogesella oryzagri</name>
    <dbReference type="NCBI Taxonomy" id="3160864"/>
    <lineage>
        <taxon>Bacteria</taxon>
        <taxon>Pseudomonadati</taxon>
        <taxon>Pseudomonadota</taxon>
        <taxon>Betaproteobacteria</taxon>
        <taxon>Neisseriales</taxon>
        <taxon>Chromobacteriaceae</taxon>
        <taxon>Vogesella</taxon>
    </lineage>
</organism>
<dbReference type="CDD" id="cd00077">
    <property type="entry name" value="HDc"/>
    <property type="match status" value="1"/>
</dbReference>
<dbReference type="Pfam" id="PF13487">
    <property type="entry name" value="HD_5"/>
    <property type="match status" value="1"/>
</dbReference>
<protein>
    <submittedName>
        <fullName evidence="5">HD domain-containing phosphohydrolase</fullName>
    </submittedName>
</protein>
<keyword evidence="6" id="KW-1185">Reference proteome</keyword>
<dbReference type="InterPro" id="IPR052020">
    <property type="entry name" value="Cyclic_di-GMP/3'3'-cGAMP_PDE"/>
</dbReference>
<dbReference type="InterPro" id="IPR036641">
    <property type="entry name" value="HPT_dom_sf"/>
</dbReference>
<gene>
    <name evidence="5" type="ORF">ABNW52_09810</name>
</gene>
<dbReference type="Gene3D" id="1.10.3210.10">
    <property type="entry name" value="Hypothetical protein af1432"/>
    <property type="match status" value="1"/>
</dbReference>
<accession>A0ABV1M3Y9</accession>
<evidence type="ECO:0000256" key="2">
    <source>
        <dbReference type="PROSITE-ProRule" id="PRU00110"/>
    </source>
</evidence>
<keyword evidence="2" id="KW-0597">Phosphoprotein</keyword>
<proteinExistence type="predicted"/>
<feature type="domain" description="HD-GYP" evidence="4">
    <location>
        <begin position="179"/>
        <end position="377"/>
    </location>
</feature>
<feature type="modified residue" description="Phosphohistidine" evidence="2">
    <location>
        <position position="67"/>
    </location>
</feature>
<dbReference type="PROSITE" id="PS51832">
    <property type="entry name" value="HD_GYP"/>
    <property type="match status" value="1"/>
</dbReference>
<dbReference type="RefSeq" id="WP_349586989.1">
    <property type="nucleotide sequence ID" value="NZ_JBEFLD010000004.1"/>
</dbReference>
<dbReference type="InterPro" id="IPR003607">
    <property type="entry name" value="HD/PDEase_dom"/>
</dbReference>
<dbReference type="SUPFAM" id="SSF47226">
    <property type="entry name" value="Histidine-containing phosphotransfer domain, HPT domain"/>
    <property type="match status" value="1"/>
</dbReference>
<dbReference type="Gene3D" id="1.20.120.160">
    <property type="entry name" value="HPT domain"/>
    <property type="match status" value="1"/>
</dbReference>
<dbReference type="SUPFAM" id="SSF109604">
    <property type="entry name" value="HD-domain/PDEase-like"/>
    <property type="match status" value="1"/>
</dbReference>
<evidence type="ECO:0000313" key="6">
    <source>
        <dbReference type="Proteomes" id="UP001433638"/>
    </source>
</evidence>
<evidence type="ECO:0000256" key="1">
    <source>
        <dbReference type="ARBA" id="ARBA00023012"/>
    </source>
</evidence>
<evidence type="ECO:0000313" key="5">
    <source>
        <dbReference type="EMBL" id="MEQ6290912.1"/>
    </source>
</evidence>
<evidence type="ECO:0000259" key="3">
    <source>
        <dbReference type="PROSITE" id="PS50894"/>
    </source>
</evidence>
<dbReference type="Pfam" id="PF01627">
    <property type="entry name" value="Hpt"/>
    <property type="match status" value="1"/>
</dbReference>
<feature type="domain" description="HPt" evidence="3">
    <location>
        <begin position="24"/>
        <end position="127"/>
    </location>
</feature>
<comment type="caution">
    <text evidence="5">The sequence shown here is derived from an EMBL/GenBank/DDBJ whole genome shotgun (WGS) entry which is preliminary data.</text>
</comment>
<evidence type="ECO:0000259" key="4">
    <source>
        <dbReference type="PROSITE" id="PS51832"/>
    </source>
</evidence>
<name>A0ABV1M3Y9_9NEIS</name>
<sequence>MQSKKTERGYKPMLETIEHYRIEDEESFGDFLYALNEYAPRAANLLQAFRQQPAEQAVLAELMRLFHTIKGDAGLCRLYFVEPLIHAAEDILVRIKAGELVFGSALEQVLLLAVDRLELLMAELDSGRDISLQDFNALVAELQQLGQTPATLVDAQAWLLVKRLTGFVPQQGQAAKPRMATALQAADLAFFRALALQFEQRSVLFQGRTERNLLLAAACNQVAGLLIDPLQLEAAVCMHDVGMMFLPQELWLRQGRLSEEERVQLAAHPGWAADILARMPGWDMAARIVREHHERPDGHGYPAGLRSELICDGAKLLAIIDTFEAVILKHGQRRQVRSLLRAVAEVNAGEAQFDALWIGHFNQVVRNMMDAGTMLPHVR</sequence>
<dbReference type="PROSITE" id="PS50894">
    <property type="entry name" value="HPT"/>
    <property type="match status" value="1"/>
</dbReference>
<dbReference type="InterPro" id="IPR008207">
    <property type="entry name" value="Sig_transdc_His_kin_Hpt_dom"/>
</dbReference>
<dbReference type="InterPro" id="IPR037522">
    <property type="entry name" value="HD_GYP_dom"/>
</dbReference>
<keyword evidence="1" id="KW-0902">Two-component regulatory system</keyword>